<sequence length="82" mass="8668">MDGTIYEGPWRDGKRHGAHGILVASDRFCYEGSWVNNTIGAGAGRLILRGRSTMALGSPGEGREAEQSILRMASCVSGLTGT</sequence>
<keyword evidence="2" id="KW-1185">Reference proteome</keyword>
<reference evidence="1 2" key="1">
    <citation type="submission" date="2024-10" db="EMBL/GenBank/DDBJ databases">
        <title>Updated reference genomes for cyclostephanoid diatoms.</title>
        <authorList>
            <person name="Roberts W.R."/>
            <person name="Alverson A.J."/>
        </authorList>
    </citation>
    <scope>NUCLEOTIDE SEQUENCE [LARGE SCALE GENOMIC DNA]</scope>
    <source>
        <strain evidence="1 2">AJA228-03</strain>
    </source>
</reference>
<organism evidence="1 2">
    <name type="scientific">Cyclostephanos tholiformis</name>
    <dbReference type="NCBI Taxonomy" id="382380"/>
    <lineage>
        <taxon>Eukaryota</taxon>
        <taxon>Sar</taxon>
        <taxon>Stramenopiles</taxon>
        <taxon>Ochrophyta</taxon>
        <taxon>Bacillariophyta</taxon>
        <taxon>Coscinodiscophyceae</taxon>
        <taxon>Thalassiosirophycidae</taxon>
        <taxon>Stephanodiscales</taxon>
        <taxon>Stephanodiscaceae</taxon>
        <taxon>Cyclostephanos</taxon>
    </lineage>
</organism>
<dbReference type="Proteomes" id="UP001530377">
    <property type="component" value="Unassembled WGS sequence"/>
</dbReference>
<protein>
    <submittedName>
        <fullName evidence="1">Uncharacterized protein</fullName>
    </submittedName>
</protein>
<gene>
    <name evidence="1" type="ORF">ACHAXA_009139</name>
</gene>
<comment type="caution">
    <text evidence="1">The sequence shown here is derived from an EMBL/GenBank/DDBJ whole genome shotgun (WGS) entry which is preliminary data.</text>
</comment>
<accession>A0ABD3RWZ4</accession>
<evidence type="ECO:0000313" key="1">
    <source>
        <dbReference type="EMBL" id="KAL3816700.1"/>
    </source>
</evidence>
<dbReference type="SUPFAM" id="SSF82185">
    <property type="entry name" value="Histone H3 K4-specific methyltransferase SET7/9 N-terminal domain"/>
    <property type="match status" value="1"/>
</dbReference>
<dbReference type="EMBL" id="JALLPB020000136">
    <property type="protein sequence ID" value="KAL3816700.1"/>
    <property type="molecule type" value="Genomic_DNA"/>
</dbReference>
<dbReference type="AlphaFoldDB" id="A0ABD3RWZ4"/>
<dbReference type="Gene3D" id="2.20.110.10">
    <property type="entry name" value="Histone H3 K4-specific methyltransferase SET7/9 N-terminal domain"/>
    <property type="match status" value="1"/>
</dbReference>
<evidence type="ECO:0000313" key="2">
    <source>
        <dbReference type="Proteomes" id="UP001530377"/>
    </source>
</evidence>
<proteinExistence type="predicted"/>
<name>A0ABD3RWZ4_9STRA</name>